<dbReference type="GO" id="GO:1905515">
    <property type="term" value="P:non-motile cilium assembly"/>
    <property type="evidence" value="ECO:0007669"/>
    <property type="project" value="TreeGrafter"/>
</dbReference>
<dbReference type="InterPro" id="IPR015943">
    <property type="entry name" value="WD40/YVTN_repeat-like_dom_sf"/>
</dbReference>
<dbReference type="SUPFAM" id="SSF50978">
    <property type="entry name" value="WD40 repeat-like"/>
    <property type="match status" value="2"/>
</dbReference>
<proteinExistence type="predicted"/>
<dbReference type="Gene3D" id="1.25.40.470">
    <property type="match status" value="1"/>
</dbReference>
<dbReference type="EMBL" id="VCGU01000002">
    <property type="protein sequence ID" value="TRY79141.1"/>
    <property type="molecule type" value="Genomic_DNA"/>
</dbReference>
<evidence type="ECO:0000256" key="5">
    <source>
        <dbReference type="ARBA" id="ARBA00023069"/>
    </source>
</evidence>
<dbReference type="Pfam" id="PF25144">
    <property type="entry name" value="Zn_ribbon_IFT122"/>
    <property type="match status" value="1"/>
</dbReference>
<evidence type="ECO:0000259" key="11">
    <source>
        <dbReference type="Pfam" id="PF25295"/>
    </source>
</evidence>
<name>A0A553PN77_TIGCA</name>
<evidence type="ECO:0000256" key="3">
    <source>
        <dbReference type="ARBA" id="ARBA00022574"/>
    </source>
</evidence>
<dbReference type="STRING" id="6832.A0A553PN77"/>
<feature type="domain" description="IFT122 first beta-propeller" evidence="9">
    <location>
        <begin position="13"/>
        <end position="195"/>
    </location>
</feature>
<accession>A0A553PN77</accession>
<dbReference type="PANTHER" id="PTHR12764">
    <property type="entry name" value="WD REPEAT DOMAIN-RELATED"/>
    <property type="match status" value="1"/>
</dbReference>
<dbReference type="PANTHER" id="PTHR12764:SF4">
    <property type="entry name" value="INTRAFLAGELLAR TRANSPORT PROTEIN 122 HOMOLOG"/>
    <property type="match status" value="1"/>
</dbReference>
<keyword evidence="5" id="KW-0969">Cilium</keyword>
<evidence type="ECO:0000313" key="13">
    <source>
        <dbReference type="Proteomes" id="UP000318571"/>
    </source>
</evidence>
<protein>
    <recommendedName>
        <fullName evidence="2">Intraflagellar transport protein 122 homolog</fullName>
    </recommendedName>
</protein>
<dbReference type="InterPro" id="IPR056838">
    <property type="entry name" value="Zn_ribbon_IFT122"/>
</dbReference>
<dbReference type="FunFam" id="1.25.40.470:FF:000005">
    <property type="entry name" value="Intraflagellar transport protein 122 homolog"/>
    <property type="match status" value="1"/>
</dbReference>
<comment type="caution">
    <text evidence="12">The sequence shown here is derived from an EMBL/GenBank/DDBJ whole genome shotgun (WGS) entry which is preliminary data.</text>
</comment>
<dbReference type="Proteomes" id="UP000318571">
    <property type="component" value="Chromosome 6"/>
</dbReference>
<dbReference type="InterPro" id="IPR039857">
    <property type="entry name" value="Ift122/121"/>
</dbReference>
<dbReference type="PROSITE" id="PS50082">
    <property type="entry name" value="WD_REPEATS_2"/>
    <property type="match status" value="1"/>
</dbReference>
<evidence type="ECO:0000256" key="2">
    <source>
        <dbReference type="ARBA" id="ARBA00019442"/>
    </source>
</evidence>
<dbReference type="PROSITE" id="PS50294">
    <property type="entry name" value="WD_REPEATS_REGION"/>
    <property type="match status" value="1"/>
</dbReference>
<dbReference type="Pfam" id="PF00400">
    <property type="entry name" value="WD40"/>
    <property type="match status" value="1"/>
</dbReference>
<evidence type="ECO:0000256" key="7">
    <source>
        <dbReference type="PROSITE-ProRule" id="PRU00221"/>
    </source>
</evidence>
<organism evidence="12 13">
    <name type="scientific">Tigriopus californicus</name>
    <name type="common">Marine copepod</name>
    <dbReference type="NCBI Taxonomy" id="6832"/>
    <lineage>
        <taxon>Eukaryota</taxon>
        <taxon>Metazoa</taxon>
        <taxon>Ecdysozoa</taxon>
        <taxon>Arthropoda</taxon>
        <taxon>Crustacea</taxon>
        <taxon>Multicrustacea</taxon>
        <taxon>Hexanauplia</taxon>
        <taxon>Copepoda</taxon>
        <taxon>Harpacticoida</taxon>
        <taxon>Harpacticidae</taxon>
        <taxon>Tigriopus</taxon>
    </lineage>
</organism>
<evidence type="ECO:0000256" key="6">
    <source>
        <dbReference type="ARBA" id="ARBA00023273"/>
    </source>
</evidence>
<reference evidence="12 13" key="1">
    <citation type="journal article" date="2018" name="Nat. Ecol. Evol.">
        <title>Genomic signatures of mitonuclear coevolution across populations of Tigriopus californicus.</title>
        <authorList>
            <person name="Barreto F.S."/>
            <person name="Watson E.T."/>
            <person name="Lima T.G."/>
            <person name="Willett C.S."/>
            <person name="Edmands S."/>
            <person name="Li W."/>
            <person name="Burton R.S."/>
        </authorList>
    </citation>
    <scope>NUCLEOTIDE SEQUENCE [LARGE SCALE GENOMIC DNA]</scope>
    <source>
        <strain evidence="12 13">San Diego</strain>
    </source>
</reference>
<dbReference type="InterPro" id="IPR001680">
    <property type="entry name" value="WD40_rpt"/>
</dbReference>
<evidence type="ECO:0000256" key="4">
    <source>
        <dbReference type="ARBA" id="ARBA00022737"/>
    </source>
</evidence>
<comment type="subcellular location">
    <subcellularLocation>
        <location evidence="1">Cell projection</location>
        <location evidence="1">Cilium</location>
    </subcellularLocation>
</comment>
<evidence type="ECO:0000313" key="12">
    <source>
        <dbReference type="EMBL" id="TRY79141.1"/>
    </source>
</evidence>
<dbReference type="InterPro" id="IPR036322">
    <property type="entry name" value="WD40_repeat_dom_sf"/>
</dbReference>
<feature type="domain" description="IFT122 second beta-propeller" evidence="8">
    <location>
        <begin position="303"/>
        <end position="557"/>
    </location>
</feature>
<evidence type="ECO:0000259" key="10">
    <source>
        <dbReference type="Pfam" id="PF25144"/>
    </source>
</evidence>
<dbReference type="Pfam" id="PF25143">
    <property type="entry name" value="Zn_ribbon_IFT122_C"/>
    <property type="match status" value="1"/>
</dbReference>
<dbReference type="Pfam" id="PF23377">
    <property type="entry name" value="Beta-prop_IFT122_2nd"/>
    <property type="match status" value="1"/>
</dbReference>
<dbReference type="InterPro" id="IPR056153">
    <property type="entry name" value="Beta-prop_IFT122_1st"/>
</dbReference>
<evidence type="ECO:0000256" key="1">
    <source>
        <dbReference type="ARBA" id="ARBA00004138"/>
    </source>
</evidence>
<dbReference type="OMA" id="GDSFDTW"/>
<keyword evidence="4" id="KW-0677">Repeat</keyword>
<dbReference type="GO" id="GO:0035721">
    <property type="term" value="P:intraciliary retrograde transport"/>
    <property type="evidence" value="ECO:0007669"/>
    <property type="project" value="TreeGrafter"/>
</dbReference>
<dbReference type="Pfam" id="PF25295">
    <property type="entry name" value="TPR_IFT122"/>
    <property type="match status" value="1"/>
</dbReference>
<dbReference type="InterPro" id="IPR056152">
    <property type="entry name" value="Beta-prop_IFT122_2nd"/>
</dbReference>
<dbReference type="GO" id="GO:0097730">
    <property type="term" value="C:non-motile cilium"/>
    <property type="evidence" value="ECO:0007669"/>
    <property type="project" value="TreeGrafter"/>
</dbReference>
<dbReference type="GO" id="GO:0030991">
    <property type="term" value="C:intraciliary transport particle A"/>
    <property type="evidence" value="ECO:0007669"/>
    <property type="project" value="TreeGrafter"/>
</dbReference>
<dbReference type="AlphaFoldDB" id="A0A553PN77"/>
<dbReference type="Gene3D" id="2.130.10.10">
    <property type="entry name" value="YVTN repeat-like/Quinoprotein amine dehydrogenase"/>
    <property type="match status" value="2"/>
</dbReference>
<keyword evidence="13" id="KW-1185">Reference proteome</keyword>
<dbReference type="GO" id="GO:0061512">
    <property type="term" value="P:protein localization to cilium"/>
    <property type="evidence" value="ECO:0007669"/>
    <property type="project" value="TreeGrafter"/>
</dbReference>
<keyword evidence="3 7" id="KW-0853">WD repeat</keyword>
<keyword evidence="6" id="KW-0966">Cell projection</keyword>
<feature type="domain" description="IFT122 zinc ribbon" evidence="10">
    <location>
        <begin position="997"/>
        <end position="1041"/>
    </location>
</feature>
<dbReference type="SMART" id="SM00320">
    <property type="entry name" value="WD40"/>
    <property type="match status" value="8"/>
</dbReference>
<dbReference type="InterPro" id="IPR057411">
    <property type="entry name" value="TPR_IFT122"/>
</dbReference>
<dbReference type="FunFam" id="2.130.10.10:FF:000176">
    <property type="entry name" value="Intraflagellar transport protein 122 homolog"/>
    <property type="match status" value="1"/>
</dbReference>
<dbReference type="Pfam" id="PF23381">
    <property type="entry name" value="Beta-prop_IFT122_1st"/>
    <property type="match status" value="1"/>
</dbReference>
<feature type="repeat" description="WD" evidence="7">
    <location>
        <begin position="55"/>
        <end position="86"/>
    </location>
</feature>
<gene>
    <name evidence="12" type="ORF">TCAL_05893</name>
</gene>
<evidence type="ECO:0000259" key="9">
    <source>
        <dbReference type="Pfam" id="PF23381"/>
    </source>
</evidence>
<feature type="domain" description="Intraflagellar transport protein 122 homolog TPR" evidence="11">
    <location>
        <begin position="565"/>
        <end position="943"/>
    </location>
</feature>
<evidence type="ECO:0000259" key="8">
    <source>
        <dbReference type="Pfam" id="PF23377"/>
    </source>
</evidence>
<sequence>MRAVPTWVDKVHDRDRNEQCIYDLCFRPDGSQLVVAAGQRVLVYDTADGTLIQPLKGHKDNVYCVAYAKDGKRFASGGADKCVIIWTSKLEGILKYSHNDAVQCLCYNPITHQLASCAHSDFGLWSGEQKSVQKHKVPARVNCCSWTNDGQYIALGLGNGVVSIRGKAGEEKIRIERPNGPQSAIWALEWNPSSEESYDILCVTDWGQSVSFYSLSGKQVSKERALGFDPCCVSYFSKGEYLMIGGSNKGCILYTRDGVKLGSVGEQSSWIWCCAAKPDSSFIVLGCQDGTIAYYQLIFSTVHGLYRERYAYRDNMTDVIIQHLLTDQKVRIKCRDLVKKIAIYKHRLAVQLAERIVIYELYSGDMSDMHYRVKEKINQKIECNLLVICTNHLILCQEKRLQCLNFRGAKEREWIMESLIRYIKVVGGPPEREGLLLGLKNGQILKIFIDNPFPVNLLTINSAIRCLDLSSSRKKLAIVDEHSTCLVYDLTTKELMYQEPNANSVAWNTHFEDMLCFSGSNTLSIKAGEFPAHQQKMMGFVVGFSGSKIFCLHVYSMTTIEVPLSSPMFQYLEKKDLDLAYETACLGVTENDWEALGKSALLTLNTDIAKKSFTRLKDLKYLELIYDIENKKTNQNEQESALLADLLAFQGKFSEAAKLYKKAGQEQKALTMYTDLRMFDHANEFLGSEDSAERRLLIKKKADWAAKINEPRAAAEMYLSAGETDKAIHIIGEHGWVDMLNDVGRKLDKADTESVQLVAHYLKKHGQLQYAKDMYKKIGDFQAMVQIFVEAKEWKEAFVLAEKNPEYKEQVYVPYAKWLAEQDRFVEAQKAFHMAGRPDEAFRVLNELTLNAVNESRFDDAAYYYWILSLQFADLAKDANQKDAMIEKFQEFQTKANMYYAYHTIQRYTDEPFTSYMPEALFNISRYLMHELLFNHPQGVSKFSVLYALAKQSRNLGAFKLARSVMEKIQKLVIPKRFRENVDLAAMMIRSKPFYDNEELLSMCYRCSTTNPLFNPKGNRCNNCGLKFVYSFVSFEILPLVEFQLDEGISDQEAMALIESSVSPNDLNAGPEDGPDVMTMEANEDDPFSGKMLAFQQDGEMFSSVIVNRKALSSMEPGDVIVFKWDKPIRYQFFRNIMPEMSITKCETCNRVFHTDDYELQLLQKGHCPFCRANAHFNQTDDDATINGLDD</sequence>